<protein>
    <submittedName>
        <fullName evidence="1">Uncharacterized protein</fullName>
    </submittedName>
</protein>
<proteinExistence type="predicted"/>
<sequence length="34" mass="4001">MMPTTTAFLVQLCYFLHCKISSVTPLRLWYCYVA</sequence>
<dbReference type="EMBL" id="GBRH01163138">
    <property type="protein sequence ID" value="JAE34758.1"/>
    <property type="molecule type" value="Transcribed_RNA"/>
</dbReference>
<dbReference type="AlphaFoldDB" id="A0A0A9HPB6"/>
<accession>A0A0A9HPB6</accession>
<reference evidence="1" key="2">
    <citation type="journal article" date="2015" name="Data Brief">
        <title>Shoot transcriptome of the giant reed, Arundo donax.</title>
        <authorList>
            <person name="Barrero R.A."/>
            <person name="Guerrero F.D."/>
            <person name="Moolhuijzen P."/>
            <person name="Goolsby J.A."/>
            <person name="Tidwell J."/>
            <person name="Bellgard S.E."/>
            <person name="Bellgard M.I."/>
        </authorList>
    </citation>
    <scope>NUCLEOTIDE SEQUENCE</scope>
    <source>
        <tissue evidence="1">Shoot tissue taken approximately 20 cm above the soil surface</tissue>
    </source>
</reference>
<reference evidence="1" key="1">
    <citation type="submission" date="2014-09" db="EMBL/GenBank/DDBJ databases">
        <authorList>
            <person name="Magalhaes I.L.F."/>
            <person name="Oliveira U."/>
            <person name="Santos F.R."/>
            <person name="Vidigal T.H.D.A."/>
            <person name="Brescovit A.D."/>
            <person name="Santos A.J."/>
        </authorList>
    </citation>
    <scope>NUCLEOTIDE SEQUENCE</scope>
    <source>
        <tissue evidence="1">Shoot tissue taken approximately 20 cm above the soil surface</tissue>
    </source>
</reference>
<name>A0A0A9HPB6_ARUDO</name>
<organism evidence="1">
    <name type="scientific">Arundo donax</name>
    <name type="common">Giant reed</name>
    <name type="synonym">Donax arundinaceus</name>
    <dbReference type="NCBI Taxonomy" id="35708"/>
    <lineage>
        <taxon>Eukaryota</taxon>
        <taxon>Viridiplantae</taxon>
        <taxon>Streptophyta</taxon>
        <taxon>Embryophyta</taxon>
        <taxon>Tracheophyta</taxon>
        <taxon>Spermatophyta</taxon>
        <taxon>Magnoliopsida</taxon>
        <taxon>Liliopsida</taxon>
        <taxon>Poales</taxon>
        <taxon>Poaceae</taxon>
        <taxon>PACMAD clade</taxon>
        <taxon>Arundinoideae</taxon>
        <taxon>Arundineae</taxon>
        <taxon>Arundo</taxon>
    </lineage>
</organism>
<evidence type="ECO:0000313" key="1">
    <source>
        <dbReference type="EMBL" id="JAE34758.1"/>
    </source>
</evidence>